<reference evidence="4 6" key="2">
    <citation type="submission" date="2019-08" db="EMBL/GenBank/DDBJ databases">
        <title>Complete genome sequences of Francisella adeliensis (FSC1325 and FSC1326).</title>
        <authorList>
            <person name="Ohrman C."/>
            <person name="Uneklint I."/>
            <person name="Vallesi A."/>
            <person name="Karlsson L."/>
            <person name="Sjodin A."/>
        </authorList>
    </citation>
    <scope>NUCLEOTIDE SEQUENCE [LARGE SCALE GENOMIC DNA]</scope>
    <source>
        <strain evidence="4 6">FSC1325</strain>
    </source>
</reference>
<keyword evidence="6" id="KW-1185">Reference proteome</keyword>
<dbReference type="OrthoDB" id="9802627at2"/>
<comment type="similarity">
    <text evidence="1">Belongs to the peptidase S13 family.</text>
</comment>
<name>A0A2Z4XZ46_9GAMM</name>
<dbReference type="GO" id="GO:0006508">
    <property type="term" value="P:proteolysis"/>
    <property type="evidence" value="ECO:0007669"/>
    <property type="project" value="InterPro"/>
</dbReference>
<proteinExistence type="inferred from homology"/>
<dbReference type="EMBL" id="CP021781">
    <property type="protein sequence ID" value="AXA34034.1"/>
    <property type="molecule type" value="Genomic_DNA"/>
</dbReference>
<dbReference type="Gene3D" id="3.40.710.10">
    <property type="entry name" value="DD-peptidase/beta-lactamase superfamily"/>
    <property type="match status" value="1"/>
</dbReference>
<keyword evidence="2 4" id="KW-0378">Hydrolase</keyword>
<organism evidence="3 5">
    <name type="scientific">Francisella adeliensis</name>
    <dbReference type="NCBI Taxonomy" id="2007306"/>
    <lineage>
        <taxon>Bacteria</taxon>
        <taxon>Pseudomonadati</taxon>
        <taxon>Pseudomonadota</taxon>
        <taxon>Gammaproteobacteria</taxon>
        <taxon>Thiotrichales</taxon>
        <taxon>Francisellaceae</taxon>
        <taxon>Francisella</taxon>
    </lineage>
</organism>
<dbReference type="SUPFAM" id="SSF56601">
    <property type="entry name" value="beta-lactamase/transpeptidase-like"/>
    <property type="match status" value="1"/>
</dbReference>
<keyword evidence="3" id="KW-0645">Protease</keyword>
<dbReference type="AlphaFoldDB" id="A0A2Z4XZ46"/>
<evidence type="ECO:0000256" key="1">
    <source>
        <dbReference type="ARBA" id="ARBA00006096"/>
    </source>
</evidence>
<protein>
    <submittedName>
        <fullName evidence="3">D-alanyl-D-alanine carboxypeptidase/D-alanyl-D-alanine-endopeptidase</fullName>
        <ecNumber evidence="4">3.4.16.4</ecNumber>
    </submittedName>
</protein>
<dbReference type="PANTHER" id="PTHR30023">
    <property type="entry name" value="D-ALANYL-D-ALANINE CARBOXYPEPTIDASE"/>
    <property type="match status" value="1"/>
</dbReference>
<dbReference type="Pfam" id="PF02113">
    <property type="entry name" value="Peptidase_S13"/>
    <property type="match status" value="1"/>
</dbReference>
<dbReference type="NCBIfam" id="TIGR00666">
    <property type="entry name" value="PBP4"/>
    <property type="match status" value="1"/>
</dbReference>
<dbReference type="Gene3D" id="3.50.80.20">
    <property type="entry name" value="D-Ala-D-Ala carboxypeptidase C, peptidase S13"/>
    <property type="match status" value="1"/>
</dbReference>
<keyword evidence="3" id="KW-0121">Carboxypeptidase</keyword>
<sequence length="473" mass="52025">MVFRILNKKIKQILIFFVILSTFTSGFSATSRSEIQYLVKKYGLSSAKISIATQRTQSGANLYSYAKNRPMTPASNNKVFTIVAALLTLPSNFTFSTTVNYNSNKVKNHVLYGNLYIQFSGNPSLTGSQLASLIKKIKTSKGIKQITGNVYIVGVFSGDYIPQGWSKEDSALCYGAPASSFTLNRNCTVIKLAKNPNSLSTRVIKISNASNIDFINSTTYTSSSKATQISMNDDNQVYINGYLSRTAERMFSLAIKNPALKTLDTVNDFLSSNGIKHNSVKITSSIPAGNTVQLSTNSARIGTIIDRTLKHSDNLYAETILNTVGLKQKGIGSTIAGTEAVQEIFYNKLHLNTTNLTMYDGSGLSKLDKVTPQFMVSFLSKSFNSKIGRKFYNYLPASGMNGTIAYRMGGKLLGKVHAKTGTLSGVSTLSGYVLTAKNHRISFSIMLNDLKYSQRNSARRFQDKVVNVFYRYL</sequence>
<dbReference type="Proteomes" id="UP000251120">
    <property type="component" value="Chromosome"/>
</dbReference>
<dbReference type="PANTHER" id="PTHR30023:SF0">
    <property type="entry name" value="PENICILLIN-SENSITIVE CARBOXYPEPTIDASE A"/>
    <property type="match status" value="1"/>
</dbReference>
<dbReference type="KEGG" id="fad:CDH04_06245"/>
<dbReference type="GO" id="GO:0009002">
    <property type="term" value="F:serine-type D-Ala-D-Ala carboxypeptidase activity"/>
    <property type="evidence" value="ECO:0007669"/>
    <property type="project" value="UniProtKB-EC"/>
</dbReference>
<dbReference type="InterPro" id="IPR000667">
    <property type="entry name" value="Peptidase_S13"/>
</dbReference>
<dbReference type="EMBL" id="CP043424">
    <property type="protein sequence ID" value="QIW12271.1"/>
    <property type="molecule type" value="Genomic_DNA"/>
</dbReference>
<evidence type="ECO:0000313" key="3">
    <source>
        <dbReference type="EMBL" id="AXA34034.1"/>
    </source>
</evidence>
<evidence type="ECO:0000313" key="5">
    <source>
        <dbReference type="Proteomes" id="UP000251120"/>
    </source>
</evidence>
<evidence type="ECO:0000313" key="6">
    <source>
        <dbReference type="Proteomes" id="UP000681131"/>
    </source>
</evidence>
<dbReference type="PRINTS" id="PR00922">
    <property type="entry name" value="DADACBPTASE3"/>
</dbReference>
<dbReference type="GO" id="GO:0000270">
    <property type="term" value="P:peptidoglycan metabolic process"/>
    <property type="evidence" value="ECO:0007669"/>
    <property type="project" value="TreeGrafter"/>
</dbReference>
<evidence type="ECO:0000256" key="2">
    <source>
        <dbReference type="ARBA" id="ARBA00022801"/>
    </source>
</evidence>
<reference evidence="3 5" key="1">
    <citation type="submission" date="2017-06" db="EMBL/GenBank/DDBJ databases">
        <title>Complete genome of Francisella adeliensis.</title>
        <authorList>
            <person name="Vallesi A."/>
            <person name="Sjodin A."/>
        </authorList>
    </citation>
    <scope>NUCLEOTIDE SEQUENCE [LARGE SCALE GENOMIC DNA]</scope>
    <source>
        <strain evidence="3 5">FDC440</strain>
    </source>
</reference>
<dbReference type="EC" id="3.4.16.4" evidence="4"/>
<dbReference type="Proteomes" id="UP000681131">
    <property type="component" value="Chromosome"/>
</dbReference>
<dbReference type="InterPro" id="IPR012338">
    <property type="entry name" value="Beta-lactam/transpept-like"/>
</dbReference>
<accession>A0A2Z4XZ46</accession>
<gene>
    <name evidence="3" type="primary">dacB</name>
    <name evidence="3" type="ORF">CDH04_06245</name>
    <name evidence="4" type="ORF">FZC43_06245</name>
</gene>
<evidence type="ECO:0000313" key="4">
    <source>
        <dbReference type="EMBL" id="QIW12271.1"/>
    </source>
</evidence>